<dbReference type="RefSeq" id="WP_345715686.1">
    <property type="nucleotide sequence ID" value="NZ_BAABFP010000002.1"/>
</dbReference>
<evidence type="ECO:0000256" key="5">
    <source>
        <dbReference type="ARBA" id="ARBA00022692"/>
    </source>
</evidence>
<reference evidence="11" key="1">
    <citation type="journal article" date="2019" name="Int. J. Syst. Evol. Microbiol.">
        <title>The Global Catalogue of Microorganisms (GCM) 10K type strain sequencing project: providing services to taxonomists for standard genome sequencing and annotation.</title>
        <authorList>
            <consortium name="The Broad Institute Genomics Platform"/>
            <consortium name="The Broad Institute Genome Sequencing Center for Infectious Disease"/>
            <person name="Wu L."/>
            <person name="Ma J."/>
        </authorList>
    </citation>
    <scope>NUCLEOTIDE SEQUENCE [LARGE SCALE GENOMIC DNA]</scope>
    <source>
        <strain evidence="11">KACC 14249</strain>
    </source>
</reference>
<feature type="transmembrane region" description="Helical" evidence="8">
    <location>
        <begin position="33"/>
        <end position="56"/>
    </location>
</feature>
<evidence type="ECO:0000313" key="10">
    <source>
        <dbReference type="EMBL" id="MFC6007632.1"/>
    </source>
</evidence>
<keyword evidence="5 8" id="KW-0812">Transmembrane</keyword>
<comment type="similarity">
    <text evidence="2">Belongs to the binding-protein-dependent transport system permease family. CysTW subfamily.</text>
</comment>
<keyword evidence="4" id="KW-1003">Cell membrane</keyword>
<keyword evidence="7 8" id="KW-0472">Membrane</keyword>
<comment type="caution">
    <text evidence="10">The sequence shown here is derived from an EMBL/GenBank/DDBJ whole genome shotgun (WGS) entry which is preliminary data.</text>
</comment>
<gene>
    <name evidence="10" type="ORF">ACFQDO_10875</name>
</gene>
<feature type="transmembrane region" description="Helical" evidence="8">
    <location>
        <begin position="93"/>
        <end position="116"/>
    </location>
</feature>
<dbReference type="Proteomes" id="UP001596189">
    <property type="component" value="Unassembled WGS sequence"/>
</dbReference>
<evidence type="ECO:0000256" key="8">
    <source>
        <dbReference type="RuleBase" id="RU363032"/>
    </source>
</evidence>
<evidence type="ECO:0000259" key="9">
    <source>
        <dbReference type="PROSITE" id="PS50928"/>
    </source>
</evidence>
<protein>
    <submittedName>
        <fullName evidence="10">ABC transporter permease</fullName>
    </submittedName>
</protein>
<feature type="transmembrane region" description="Helical" evidence="8">
    <location>
        <begin position="172"/>
        <end position="192"/>
    </location>
</feature>
<feature type="transmembrane region" description="Helical" evidence="8">
    <location>
        <begin position="128"/>
        <end position="152"/>
    </location>
</feature>
<evidence type="ECO:0000256" key="3">
    <source>
        <dbReference type="ARBA" id="ARBA00022448"/>
    </source>
</evidence>
<dbReference type="PANTHER" id="PTHR42929:SF1">
    <property type="entry name" value="INNER MEMBRANE ABC TRANSPORTER PERMEASE PROTEIN YDCU-RELATED"/>
    <property type="match status" value="1"/>
</dbReference>
<name>A0ABW1JFF0_9ACTN</name>
<keyword evidence="6 8" id="KW-1133">Transmembrane helix</keyword>
<accession>A0ABW1JFF0</accession>
<dbReference type="PANTHER" id="PTHR42929">
    <property type="entry name" value="INNER MEMBRANE ABC TRANSPORTER PERMEASE PROTEIN YDCU-RELATED-RELATED"/>
    <property type="match status" value="1"/>
</dbReference>
<dbReference type="Gene3D" id="1.10.3720.10">
    <property type="entry name" value="MetI-like"/>
    <property type="match status" value="1"/>
</dbReference>
<evidence type="ECO:0000256" key="7">
    <source>
        <dbReference type="ARBA" id="ARBA00023136"/>
    </source>
</evidence>
<keyword evidence="3 8" id="KW-0813">Transport</keyword>
<evidence type="ECO:0000256" key="4">
    <source>
        <dbReference type="ARBA" id="ARBA00022475"/>
    </source>
</evidence>
<organism evidence="10 11">
    <name type="scientific">Angustibacter luteus</name>
    <dbReference type="NCBI Taxonomy" id="658456"/>
    <lineage>
        <taxon>Bacteria</taxon>
        <taxon>Bacillati</taxon>
        <taxon>Actinomycetota</taxon>
        <taxon>Actinomycetes</taxon>
        <taxon>Kineosporiales</taxon>
        <taxon>Kineosporiaceae</taxon>
    </lineage>
</organism>
<dbReference type="Pfam" id="PF00528">
    <property type="entry name" value="BPD_transp_1"/>
    <property type="match status" value="1"/>
</dbReference>
<dbReference type="PROSITE" id="PS50928">
    <property type="entry name" value="ABC_TM1"/>
    <property type="match status" value="1"/>
</dbReference>
<comment type="subcellular location">
    <subcellularLocation>
        <location evidence="1 8">Cell membrane</location>
        <topology evidence="1 8">Multi-pass membrane protein</topology>
    </subcellularLocation>
</comment>
<feature type="transmembrane region" description="Helical" evidence="8">
    <location>
        <begin position="223"/>
        <end position="248"/>
    </location>
</feature>
<dbReference type="InterPro" id="IPR035906">
    <property type="entry name" value="MetI-like_sf"/>
</dbReference>
<evidence type="ECO:0000256" key="2">
    <source>
        <dbReference type="ARBA" id="ARBA00007069"/>
    </source>
</evidence>
<feature type="domain" description="ABC transmembrane type-1" evidence="9">
    <location>
        <begin position="92"/>
        <end position="293"/>
    </location>
</feature>
<evidence type="ECO:0000313" key="11">
    <source>
        <dbReference type="Proteomes" id="UP001596189"/>
    </source>
</evidence>
<dbReference type="InterPro" id="IPR000515">
    <property type="entry name" value="MetI-like"/>
</dbReference>
<sequence length="302" mass="33091">MASITDVDRTDRAHRSVRRRLSAHLFRSDRTRLAGLVGPPVAWMAVIYFAAVFSLLSTAFFSVDEFTNAVVRTFTTANLVDVFTEPAYLRATLLTVGIAASVTVLCIVIGLPMAFFMAKVARRRSRGLLLALVITPLWASYLVKVYAWQAMVQPGRGVIAWMLQPFGLDGPGFGRVAIVLTLTYLWLPYMILPVFAGLERLPDSLLDASGDLGARPWRTFRSVVLPLVYPSIIAGTIFTFSLSLGDYITAQIVGGKVQMLGNIVYQNYAANLPFAATIALIPIAIMLVYLAVIRRSGALDNL</sequence>
<keyword evidence="11" id="KW-1185">Reference proteome</keyword>
<feature type="transmembrane region" description="Helical" evidence="8">
    <location>
        <begin position="268"/>
        <end position="292"/>
    </location>
</feature>
<evidence type="ECO:0000256" key="6">
    <source>
        <dbReference type="ARBA" id="ARBA00022989"/>
    </source>
</evidence>
<evidence type="ECO:0000256" key="1">
    <source>
        <dbReference type="ARBA" id="ARBA00004651"/>
    </source>
</evidence>
<dbReference type="CDD" id="cd06261">
    <property type="entry name" value="TM_PBP2"/>
    <property type="match status" value="1"/>
</dbReference>
<dbReference type="SUPFAM" id="SSF161098">
    <property type="entry name" value="MetI-like"/>
    <property type="match status" value="1"/>
</dbReference>
<proteinExistence type="inferred from homology"/>
<dbReference type="EMBL" id="JBHSRD010000004">
    <property type="protein sequence ID" value="MFC6007632.1"/>
    <property type="molecule type" value="Genomic_DNA"/>
</dbReference>